<evidence type="ECO:0000256" key="3">
    <source>
        <dbReference type="ARBA" id="ARBA00023277"/>
    </source>
</evidence>
<reference evidence="12" key="1">
    <citation type="journal article" date="2019" name="Int. J. Syst. Evol. Microbiol.">
        <title>The Global Catalogue of Microorganisms (GCM) 10K type strain sequencing project: providing services to taxonomists for standard genome sequencing and annotation.</title>
        <authorList>
            <consortium name="The Broad Institute Genomics Platform"/>
            <consortium name="The Broad Institute Genome Sequencing Center for Infectious Disease"/>
            <person name="Wu L."/>
            <person name="Ma J."/>
        </authorList>
    </citation>
    <scope>NUCLEOTIDE SEQUENCE [LARGE SCALE GENOMIC DNA]</scope>
    <source>
        <strain evidence="12">JCM 17316</strain>
    </source>
</reference>
<keyword evidence="12" id="KW-1185">Reference proteome</keyword>
<name>A0ABP7Z6V9_9ACTN</name>
<evidence type="ECO:0000256" key="6">
    <source>
        <dbReference type="RuleBase" id="RU361153"/>
    </source>
</evidence>
<keyword evidence="2 6" id="KW-0378">Hydrolase</keyword>
<evidence type="ECO:0000259" key="10">
    <source>
        <dbReference type="PROSITE" id="PS51173"/>
    </source>
</evidence>
<dbReference type="Pfam" id="PF00553">
    <property type="entry name" value="CBM_2"/>
    <property type="match status" value="1"/>
</dbReference>
<dbReference type="InterPro" id="IPR001919">
    <property type="entry name" value="CBD2"/>
</dbReference>
<evidence type="ECO:0000256" key="2">
    <source>
        <dbReference type="ARBA" id="ARBA00022801"/>
    </source>
</evidence>
<evidence type="ECO:0000256" key="1">
    <source>
        <dbReference type="ARBA" id="ARBA00000966"/>
    </source>
</evidence>
<evidence type="ECO:0000313" key="12">
    <source>
        <dbReference type="Proteomes" id="UP001500266"/>
    </source>
</evidence>
<dbReference type="Pfam" id="PF00041">
    <property type="entry name" value="fn3"/>
    <property type="match status" value="1"/>
</dbReference>
<dbReference type="EMBL" id="BAABDO010000074">
    <property type="protein sequence ID" value="GAA4148641.1"/>
    <property type="molecule type" value="Genomic_DNA"/>
</dbReference>
<comment type="catalytic activity">
    <reaction evidence="1 6">
        <text>Endohydrolysis of (1-&gt;4)-beta-D-glucosidic linkages in cellulose, lichenin and cereal beta-D-glucans.</text>
        <dbReference type="EC" id="3.2.1.4"/>
    </reaction>
</comment>
<dbReference type="Gene3D" id="3.20.20.80">
    <property type="entry name" value="Glycosidases"/>
    <property type="match status" value="1"/>
</dbReference>
<feature type="domain" description="Fibronectin type-III" evidence="9">
    <location>
        <begin position="343"/>
        <end position="431"/>
    </location>
</feature>
<feature type="signal peptide" evidence="8">
    <location>
        <begin position="1"/>
        <end position="27"/>
    </location>
</feature>
<dbReference type="PROSITE" id="PS51173">
    <property type="entry name" value="CBM2"/>
    <property type="match status" value="1"/>
</dbReference>
<evidence type="ECO:0000256" key="8">
    <source>
        <dbReference type="SAM" id="SignalP"/>
    </source>
</evidence>
<feature type="region of interest" description="Disordered" evidence="7">
    <location>
        <begin position="330"/>
        <end position="349"/>
    </location>
</feature>
<dbReference type="InterPro" id="IPR013783">
    <property type="entry name" value="Ig-like_fold"/>
</dbReference>
<evidence type="ECO:0000256" key="4">
    <source>
        <dbReference type="ARBA" id="ARBA00023295"/>
    </source>
</evidence>
<organism evidence="11 12">
    <name type="scientific">Actinomadura keratinilytica</name>
    <dbReference type="NCBI Taxonomy" id="547461"/>
    <lineage>
        <taxon>Bacteria</taxon>
        <taxon>Bacillati</taxon>
        <taxon>Actinomycetota</taxon>
        <taxon>Actinomycetes</taxon>
        <taxon>Streptosporangiales</taxon>
        <taxon>Thermomonosporaceae</taxon>
        <taxon>Actinomadura</taxon>
    </lineage>
</organism>
<feature type="compositionally biased region" description="Low complexity" evidence="7">
    <location>
        <begin position="336"/>
        <end position="349"/>
    </location>
</feature>
<dbReference type="SUPFAM" id="SSF49384">
    <property type="entry name" value="Carbohydrate-binding domain"/>
    <property type="match status" value="1"/>
</dbReference>
<sequence>MKPSLRSWAVAVAAALASLLASTLVTAAPARAAAGLHVSGTDIAESNGNRFIMRGVSHAHTWYTSQTRAFADIKALGANTVRVVLSGGRWTANGPSDVANVIELCKQNRLICVLENHDTTGYGEQDGARTLDQAVDYWLSLREVLVGQEDYIVINIGNEPVGNNPVTPDWTTATSNAIQRLRDAGFDHLLMVDAPNWGQDWQFTMRDNARTVFAADPDRNTVFSVHMYGVFDTAAEITDYLARFRTAGLPLVIGEFGFDHSDGDPDEDTVMAEAQARGVGYIGWSWSGNGGGVEYLDMVANFDPSQLTGWGQRIFNGADGIRATAREATVYSGENPDTTAPTAPGAPTASDITATSATLTWSASTDTGGSGLAGYDVHRADGTLLGQTATASVTLTGLTPATRYEVYVRARDFAGNRSAPSPTATFTTAEGGMGACRVAYTVNAWNDGLVANIKITNTGDTAVNGWSLAFTLPAGQTITSGWGATYSPASGRVTATNVSYNAAIPAQGSIDIGFQATHTGDPAEPGAFTLNGFTCETA</sequence>
<proteinExistence type="inferred from homology"/>
<dbReference type="SMART" id="SM00637">
    <property type="entry name" value="CBD_II"/>
    <property type="match status" value="1"/>
</dbReference>
<feature type="chain" id="PRO_5046689670" description="Endoglucanase" evidence="8">
    <location>
        <begin position="28"/>
        <end position="538"/>
    </location>
</feature>
<dbReference type="InterPro" id="IPR017853">
    <property type="entry name" value="GH"/>
</dbReference>
<feature type="domain" description="CBM2" evidence="10">
    <location>
        <begin position="429"/>
        <end position="538"/>
    </location>
</feature>
<dbReference type="InterPro" id="IPR003961">
    <property type="entry name" value="FN3_dom"/>
</dbReference>
<comment type="similarity">
    <text evidence="6">Belongs to the glycosyl hydrolase 5 (cellulase A) family.</text>
</comment>
<dbReference type="EC" id="3.2.1.4" evidence="6"/>
<protein>
    <recommendedName>
        <fullName evidence="6">Endoglucanase</fullName>
        <ecNumber evidence="6">3.2.1.4</ecNumber>
    </recommendedName>
</protein>
<dbReference type="Proteomes" id="UP001500266">
    <property type="component" value="Unassembled WGS sequence"/>
</dbReference>
<keyword evidence="5 6" id="KW-0624">Polysaccharide degradation</keyword>
<dbReference type="Gene3D" id="2.60.40.290">
    <property type="match status" value="1"/>
</dbReference>
<dbReference type="SMART" id="SM00060">
    <property type="entry name" value="FN3"/>
    <property type="match status" value="1"/>
</dbReference>
<evidence type="ECO:0000256" key="5">
    <source>
        <dbReference type="ARBA" id="ARBA00023326"/>
    </source>
</evidence>
<dbReference type="PROSITE" id="PS50853">
    <property type="entry name" value="FN3"/>
    <property type="match status" value="1"/>
</dbReference>
<dbReference type="InterPro" id="IPR008965">
    <property type="entry name" value="CBM2/CBM3_carb-bd_dom_sf"/>
</dbReference>
<dbReference type="InterPro" id="IPR012291">
    <property type="entry name" value="CBM2_carb-bd_dom_sf"/>
</dbReference>
<comment type="caution">
    <text evidence="11">The sequence shown here is derived from an EMBL/GenBank/DDBJ whole genome shotgun (WGS) entry which is preliminary data.</text>
</comment>
<evidence type="ECO:0000313" key="11">
    <source>
        <dbReference type="EMBL" id="GAA4148641.1"/>
    </source>
</evidence>
<dbReference type="InterPro" id="IPR036116">
    <property type="entry name" value="FN3_sf"/>
</dbReference>
<dbReference type="PANTHER" id="PTHR42754">
    <property type="entry name" value="ENDOGLUCANASE"/>
    <property type="match status" value="1"/>
</dbReference>
<dbReference type="Pfam" id="PF00150">
    <property type="entry name" value="Cellulase"/>
    <property type="match status" value="1"/>
</dbReference>
<evidence type="ECO:0000259" key="9">
    <source>
        <dbReference type="PROSITE" id="PS50853"/>
    </source>
</evidence>
<keyword evidence="4 6" id="KW-0326">Glycosidase</keyword>
<dbReference type="Gene3D" id="2.60.40.10">
    <property type="entry name" value="Immunoglobulins"/>
    <property type="match status" value="1"/>
</dbReference>
<dbReference type="InterPro" id="IPR001547">
    <property type="entry name" value="Glyco_hydro_5"/>
</dbReference>
<accession>A0ABP7Z6V9</accession>
<keyword evidence="3 6" id="KW-0119">Carbohydrate metabolism</keyword>
<dbReference type="SUPFAM" id="SSF49265">
    <property type="entry name" value="Fibronectin type III"/>
    <property type="match status" value="1"/>
</dbReference>
<dbReference type="SUPFAM" id="SSF51445">
    <property type="entry name" value="(Trans)glycosidases"/>
    <property type="match status" value="1"/>
</dbReference>
<dbReference type="PANTHER" id="PTHR42754:SF1">
    <property type="entry name" value="LIPOPROTEIN"/>
    <property type="match status" value="1"/>
</dbReference>
<evidence type="ECO:0000256" key="7">
    <source>
        <dbReference type="SAM" id="MobiDB-lite"/>
    </source>
</evidence>
<dbReference type="CDD" id="cd00063">
    <property type="entry name" value="FN3"/>
    <property type="match status" value="1"/>
</dbReference>
<keyword evidence="8" id="KW-0732">Signal</keyword>
<dbReference type="RefSeq" id="WP_345023298.1">
    <property type="nucleotide sequence ID" value="NZ_BAABDO010000074.1"/>
</dbReference>
<gene>
    <name evidence="11" type="ORF">GCM10022416_43110</name>
</gene>
<keyword evidence="6" id="KW-0136">Cellulose degradation</keyword>